<dbReference type="PROSITE" id="PS00725">
    <property type="entry name" value="GERMIN"/>
    <property type="match status" value="1"/>
</dbReference>
<accession>A0A6A4LW51</accession>
<dbReference type="InterPro" id="IPR006045">
    <property type="entry name" value="Cupin_1"/>
</dbReference>
<keyword evidence="14" id="KW-1185">Reference proteome</keyword>
<feature type="binding site" evidence="9">
    <location>
        <position position="114"/>
    </location>
    <ligand>
        <name>Mn(2+)</name>
        <dbReference type="ChEBI" id="CHEBI:29035"/>
    </ligand>
</feature>
<evidence type="ECO:0000256" key="11">
    <source>
        <dbReference type="RuleBase" id="RU366015"/>
    </source>
</evidence>
<evidence type="ECO:0000256" key="5">
    <source>
        <dbReference type="ARBA" id="ARBA00022723"/>
    </source>
</evidence>
<feature type="binding site" evidence="8">
    <location>
        <position position="114"/>
    </location>
    <ligand>
        <name>oxalate</name>
        <dbReference type="ChEBI" id="CHEBI:30623"/>
    </ligand>
</feature>
<evidence type="ECO:0000313" key="14">
    <source>
        <dbReference type="Proteomes" id="UP000428333"/>
    </source>
</evidence>
<dbReference type="GO" id="GO:0030145">
    <property type="term" value="F:manganese ion binding"/>
    <property type="evidence" value="ECO:0007669"/>
    <property type="project" value="UniProtKB-UniRule"/>
</dbReference>
<dbReference type="Proteomes" id="UP000428333">
    <property type="component" value="Linkage Group LG04"/>
</dbReference>
<evidence type="ECO:0000256" key="2">
    <source>
        <dbReference type="ARBA" id="ARBA00007456"/>
    </source>
</evidence>
<feature type="signal peptide" evidence="11">
    <location>
        <begin position="1"/>
        <end position="22"/>
    </location>
</feature>
<dbReference type="PRINTS" id="PR00325">
    <property type="entry name" value="GERMIN"/>
</dbReference>
<dbReference type="SMART" id="SM00835">
    <property type="entry name" value="Cupin_1"/>
    <property type="match status" value="1"/>
</dbReference>
<feature type="chain" id="PRO_5025711458" description="Germin-like protein" evidence="11">
    <location>
        <begin position="23"/>
        <end position="213"/>
    </location>
</feature>
<comment type="similarity">
    <text evidence="2 11">Belongs to the germin family.</text>
</comment>
<dbReference type="InterPro" id="IPR019780">
    <property type="entry name" value="Germin_Mn-BS"/>
</dbReference>
<dbReference type="Pfam" id="PF00190">
    <property type="entry name" value="Cupin_1"/>
    <property type="match status" value="1"/>
</dbReference>
<dbReference type="EMBL" id="QEFC01000972">
    <property type="protein sequence ID" value="KAE9461462.1"/>
    <property type="molecule type" value="Genomic_DNA"/>
</dbReference>
<evidence type="ECO:0000256" key="10">
    <source>
        <dbReference type="PIRSR" id="PIRSR601929-3"/>
    </source>
</evidence>
<keyword evidence="3 11" id="KW-0052">Apoplast</keyword>
<keyword evidence="11" id="KW-0732">Signal</keyword>
<reference evidence="13 14" key="1">
    <citation type="journal article" date="2019" name="Genome Biol. Evol.">
        <title>The Rhododendron genome and chromosomal organization provide insight into shared whole-genome duplications across the heath family (Ericaceae).</title>
        <authorList>
            <person name="Soza V.L."/>
            <person name="Lindsley D."/>
            <person name="Waalkes A."/>
            <person name="Ramage E."/>
            <person name="Patwardhan R.P."/>
            <person name="Burton J.N."/>
            <person name="Adey A."/>
            <person name="Kumar A."/>
            <person name="Qiu R."/>
            <person name="Shendure J."/>
            <person name="Hall B."/>
        </authorList>
    </citation>
    <scope>NUCLEOTIDE SEQUENCE [LARGE SCALE GENOMIC DNA]</scope>
    <source>
        <strain evidence="13">RSF 1966-606</strain>
    </source>
</reference>
<feature type="domain" description="Cupin type-1" evidence="12">
    <location>
        <begin position="59"/>
        <end position="207"/>
    </location>
</feature>
<dbReference type="FunFam" id="2.60.120.10:FF:000005">
    <property type="entry name" value="Germin-like protein subfamily 1 member 8"/>
    <property type="match status" value="1"/>
</dbReference>
<sequence length="213" mass="22543">MASHVLLLGLLAISCSIALTSAETPLQDFCVADLTSNVVVNGFVCKNPSLVDANDFLFSGLQIKGNTTNALGSAVSRVTVSQLPGLNTLGIAMARIDYARRGVIPPHTHPRATEIFTVIKGTIDVGFVTSANILLTKVLYEGDVYVFPQGLVHYQRNVGHGHAVAIVGLSSENPGVISIPNNLFGSKPAIPTDVLEKSFQVSKTVVEGIESKF</sequence>
<dbReference type="GO" id="GO:0048046">
    <property type="term" value="C:apoplast"/>
    <property type="evidence" value="ECO:0007669"/>
    <property type="project" value="UniProtKB-SubCell"/>
</dbReference>
<dbReference type="InterPro" id="IPR001929">
    <property type="entry name" value="Germin"/>
</dbReference>
<evidence type="ECO:0000313" key="13">
    <source>
        <dbReference type="EMBL" id="KAE9461462.1"/>
    </source>
</evidence>
<organism evidence="13 14">
    <name type="scientific">Rhododendron williamsianum</name>
    <dbReference type="NCBI Taxonomy" id="262921"/>
    <lineage>
        <taxon>Eukaryota</taxon>
        <taxon>Viridiplantae</taxon>
        <taxon>Streptophyta</taxon>
        <taxon>Embryophyta</taxon>
        <taxon>Tracheophyta</taxon>
        <taxon>Spermatophyta</taxon>
        <taxon>Magnoliopsida</taxon>
        <taxon>eudicotyledons</taxon>
        <taxon>Gunneridae</taxon>
        <taxon>Pentapetalae</taxon>
        <taxon>asterids</taxon>
        <taxon>Ericales</taxon>
        <taxon>Ericaceae</taxon>
        <taxon>Ericoideae</taxon>
        <taxon>Rhodoreae</taxon>
        <taxon>Rhododendron</taxon>
    </lineage>
</organism>
<feature type="binding site" evidence="9">
    <location>
        <position position="107"/>
    </location>
    <ligand>
        <name>Mn(2+)</name>
        <dbReference type="ChEBI" id="CHEBI:29035"/>
    </ligand>
</feature>
<evidence type="ECO:0000256" key="8">
    <source>
        <dbReference type="PIRSR" id="PIRSR601929-1"/>
    </source>
</evidence>
<keyword evidence="7 8" id="KW-0464">Manganese</keyword>
<dbReference type="CDD" id="cd02241">
    <property type="entry name" value="cupin_OxOx"/>
    <property type="match status" value="1"/>
</dbReference>
<evidence type="ECO:0000256" key="3">
    <source>
        <dbReference type="ARBA" id="ARBA00022523"/>
    </source>
</evidence>
<evidence type="ECO:0000256" key="1">
    <source>
        <dbReference type="ARBA" id="ARBA00004271"/>
    </source>
</evidence>
<dbReference type="InterPro" id="IPR011051">
    <property type="entry name" value="RmlC_Cupin_sf"/>
</dbReference>
<evidence type="ECO:0000256" key="9">
    <source>
        <dbReference type="PIRSR" id="PIRSR601929-2"/>
    </source>
</evidence>
<comment type="caution">
    <text evidence="13">The sequence shown here is derived from an EMBL/GenBank/DDBJ whole genome shotgun (WGS) entry which is preliminary data.</text>
</comment>
<comment type="subcellular location">
    <subcellularLocation>
        <location evidence="1 11">Secreted</location>
        <location evidence="1 11">Extracellular space</location>
        <location evidence="1 11">Apoplast</location>
    </subcellularLocation>
</comment>
<keyword evidence="6 10" id="KW-1015">Disulfide bond</keyword>
<evidence type="ECO:0000256" key="6">
    <source>
        <dbReference type="ARBA" id="ARBA00023157"/>
    </source>
</evidence>
<feature type="non-terminal residue" evidence="13">
    <location>
        <position position="1"/>
    </location>
</feature>
<keyword evidence="5 8" id="KW-0479">Metal-binding</keyword>
<dbReference type="PANTHER" id="PTHR31238">
    <property type="entry name" value="GERMIN-LIKE PROTEIN SUBFAMILY 3 MEMBER 3"/>
    <property type="match status" value="1"/>
</dbReference>
<dbReference type="SUPFAM" id="SSF51182">
    <property type="entry name" value="RmlC-like cupins"/>
    <property type="match status" value="1"/>
</dbReference>
<feature type="binding site" evidence="8">
    <location>
        <position position="109"/>
    </location>
    <ligand>
        <name>oxalate</name>
        <dbReference type="ChEBI" id="CHEBI:30623"/>
    </ligand>
</feature>
<feature type="binding site" evidence="9">
    <location>
        <position position="153"/>
    </location>
    <ligand>
        <name>Mn(2+)</name>
        <dbReference type="ChEBI" id="CHEBI:29035"/>
    </ligand>
</feature>
<proteinExistence type="inferred from homology"/>
<evidence type="ECO:0000259" key="12">
    <source>
        <dbReference type="SMART" id="SM00835"/>
    </source>
</evidence>
<feature type="binding site" evidence="9">
    <location>
        <position position="109"/>
    </location>
    <ligand>
        <name>Mn(2+)</name>
        <dbReference type="ChEBI" id="CHEBI:29035"/>
    </ligand>
</feature>
<dbReference type="Gene3D" id="2.60.120.10">
    <property type="entry name" value="Jelly Rolls"/>
    <property type="match status" value="1"/>
</dbReference>
<feature type="disulfide bond" evidence="10">
    <location>
        <begin position="30"/>
        <end position="45"/>
    </location>
</feature>
<keyword evidence="4 11" id="KW-0964">Secreted</keyword>
<dbReference type="AlphaFoldDB" id="A0A6A4LW51"/>
<dbReference type="InterPro" id="IPR014710">
    <property type="entry name" value="RmlC-like_jellyroll"/>
</dbReference>
<name>A0A6A4LW51_9ERIC</name>
<evidence type="ECO:0000256" key="7">
    <source>
        <dbReference type="ARBA" id="ARBA00023211"/>
    </source>
</evidence>
<dbReference type="OrthoDB" id="1921208at2759"/>
<protein>
    <recommendedName>
        <fullName evidence="11">Germin-like protein</fullName>
    </recommendedName>
</protein>
<gene>
    <name evidence="13" type="ORF">C3L33_06638</name>
</gene>
<evidence type="ECO:0000256" key="4">
    <source>
        <dbReference type="ARBA" id="ARBA00022525"/>
    </source>
</evidence>